<reference evidence="1" key="1">
    <citation type="journal article" date="2023" name="Nat. Commun.">
        <title>Diploid and tetraploid genomes of Acorus and the evolution of monocots.</title>
        <authorList>
            <person name="Ma L."/>
            <person name="Liu K.W."/>
            <person name="Li Z."/>
            <person name="Hsiao Y.Y."/>
            <person name="Qi Y."/>
            <person name="Fu T."/>
            <person name="Tang G.D."/>
            <person name="Zhang D."/>
            <person name="Sun W.H."/>
            <person name="Liu D.K."/>
            <person name="Li Y."/>
            <person name="Chen G.Z."/>
            <person name="Liu X.D."/>
            <person name="Liao X.Y."/>
            <person name="Jiang Y.T."/>
            <person name="Yu X."/>
            <person name="Hao Y."/>
            <person name="Huang J."/>
            <person name="Zhao X.W."/>
            <person name="Ke S."/>
            <person name="Chen Y.Y."/>
            <person name="Wu W.L."/>
            <person name="Hsu J.L."/>
            <person name="Lin Y.F."/>
            <person name="Huang M.D."/>
            <person name="Li C.Y."/>
            <person name="Huang L."/>
            <person name="Wang Z.W."/>
            <person name="Zhao X."/>
            <person name="Zhong W.Y."/>
            <person name="Peng D.H."/>
            <person name="Ahmad S."/>
            <person name="Lan S."/>
            <person name="Zhang J.S."/>
            <person name="Tsai W.C."/>
            <person name="Van de Peer Y."/>
            <person name="Liu Z.J."/>
        </authorList>
    </citation>
    <scope>NUCLEOTIDE SEQUENCE</scope>
    <source>
        <strain evidence="1">SCP</strain>
    </source>
</reference>
<gene>
    <name evidence="1" type="ORF">QJS04_geneDACA012344</name>
</gene>
<dbReference type="Proteomes" id="UP001179952">
    <property type="component" value="Unassembled WGS sequence"/>
</dbReference>
<reference evidence="1" key="2">
    <citation type="submission" date="2023-06" db="EMBL/GenBank/DDBJ databases">
        <authorList>
            <person name="Ma L."/>
            <person name="Liu K.-W."/>
            <person name="Li Z."/>
            <person name="Hsiao Y.-Y."/>
            <person name="Qi Y."/>
            <person name="Fu T."/>
            <person name="Tang G."/>
            <person name="Zhang D."/>
            <person name="Sun W.-H."/>
            <person name="Liu D.-K."/>
            <person name="Li Y."/>
            <person name="Chen G.-Z."/>
            <person name="Liu X.-D."/>
            <person name="Liao X.-Y."/>
            <person name="Jiang Y.-T."/>
            <person name="Yu X."/>
            <person name="Hao Y."/>
            <person name="Huang J."/>
            <person name="Zhao X.-W."/>
            <person name="Ke S."/>
            <person name="Chen Y.-Y."/>
            <person name="Wu W.-L."/>
            <person name="Hsu J.-L."/>
            <person name="Lin Y.-F."/>
            <person name="Huang M.-D."/>
            <person name="Li C.-Y."/>
            <person name="Huang L."/>
            <person name="Wang Z.-W."/>
            <person name="Zhao X."/>
            <person name="Zhong W.-Y."/>
            <person name="Peng D.-H."/>
            <person name="Ahmad S."/>
            <person name="Lan S."/>
            <person name="Zhang J.-S."/>
            <person name="Tsai W.-C."/>
            <person name="Van De Peer Y."/>
            <person name="Liu Z.-J."/>
        </authorList>
    </citation>
    <scope>NUCLEOTIDE SEQUENCE</scope>
    <source>
        <strain evidence="1">SCP</strain>
        <tissue evidence="1">Leaves</tissue>
    </source>
</reference>
<name>A0AAV9BAF6_ACOGR</name>
<dbReference type="EMBL" id="JAUJYN010000004">
    <property type="protein sequence ID" value="KAK1273302.1"/>
    <property type="molecule type" value="Genomic_DNA"/>
</dbReference>
<evidence type="ECO:0000313" key="1">
    <source>
        <dbReference type="EMBL" id="KAK1273302.1"/>
    </source>
</evidence>
<organism evidence="1 2">
    <name type="scientific">Acorus gramineus</name>
    <name type="common">Dwarf sweet flag</name>
    <dbReference type="NCBI Taxonomy" id="55184"/>
    <lineage>
        <taxon>Eukaryota</taxon>
        <taxon>Viridiplantae</taxon>
        <taxon>Streptophyta</taxon>
        <taxon>Embryophyta</taxon>
        <taxon>Tracheophyta</taxon>
        <taxon>Spermatophyta</taxon>
        <taxon>Magnoliopsida</taxon>
        <taxon>Liliopsida</taxon>
        <taxon>Acoraceae</taxon>
        <taxon>Acorus</taxon>
    </lineage>
</organism>
<proteinExistence type="predicted"/>
<keyword evidence="2" id="KW-1185">Reference proteome</keyword>
<dbReference type="AlphaFoldDB" id="A0AAV9BAF6"/>
<protein>
    <submittedName>
        <fullName evidence="1">Uncharacterized protein</fullName>
    </submittedName>
</protein>
<sequence>MANKELQSSEAATLLLLQWGEGAAAVGRMIPQVDMILVLNIQSQHASGSSSGPPFAAWFLDHFSAPSKRESRTSEKILNRSFGSSLPRTFANNLKDFES</sequence>
<comment type="caution">
    <text evidence="1">The sequence shown here is derived from an EMBL/GenBank/DDBJ whole genome shotgun (WGS) entry which is preliminary data.</text>
</comment>
<evidence type="ECO:0000313" key="2">
    <source>
        <dbReference type="Proteomes" id="UP001179952"/>
    </source>
</evidence>
<accession>A0AAV9BAF6</accession>